<evidence type="ECO:0000313" key="2">
    <source>
        <dbReference type="Proteomes" id="UP000828048"/>
    </source>
</evidence>
<gene>
    <name evidence="1" type="ORF">Vadar_013538</name>
</gene>
<accession>A0ACB7ZBB1</accession>
<keyword evidence="2" id="KW-1185">Reference proteome</keyword>
<comment type="caution">
    <text evidence="1">The sequence shown here is derived from an EMBL/GenBank/DDBJ whole genome shotgun (WGS) entry which is preliminary data.</text>
</comment>
<dbReference type="Proteomes" id="UP000828048">
    <property type="component" value="Chromosome 12"/>
</dbReference>
<sequence>MASTVTSAAKQAEQLRKDGNSCFKKDRFGAAIDAYTEAITLCPNVPVYWTNRAICHHKRNDWARVEEDSRKAIQLDKNSVKGHYMLGLAFLQRGEYNEGIKQLERALDLGRGANHYSDMIDVIWQAFAKAKYLEWELESTKRMWDLQTLKEACESALEEKLFLGSCQTDNEATIAHSARLDLLGKVFKKAAEDDTPTEVPDYLRCTITLDIFHDPVITPSGVTYERAVILDHLQKVGKFDPITRKPLYPSELIPNLAIKAAVQAFLDKHGWAYTMD</sequence>
<organism evidence="1 2">
    <name type="scientific">Vaccinium darrowii</name>
    <dbReference type="NCBI Taxonomy" id="229202"/>
    <lineage>
        <taxon>Eukaryota</taxon>
        <taxon>Viridiplantae</taxon>
        <taxon>Streptophyta</taxon>
        <taxon>Embryophyta</taxon>
        <taxon>Tracheophyta</taxon>
        <taxon>Spermatophyta</taxon>
        <taxon>Magnoliopsida</taxon>
        <taxon>eudicotyledons</taxon>
        <taxon>Gunneridae</taxon>
        <taxon>Pentapetalae</taxon>
        <taxon>asterids</taxon>
        <taxon>Ericales</taxon>
        <taxon>Ericaceae</taxon>
        <taxon>Vaccinioideae</taxon>
        <taxon>Vaccinieae</taxon>
        <taxon>Vaccinium</taxon>
    </lineage>
</organism>
<proteinExistence type="predicted"/>
<protein>
    <submittedName>
        <fullName evidence="1">Uncharacterized protein</fullName>
    </submittedName>
</protein>
<reference evidence="1 2" key="1">
    <citation type="journal article" date="2021" name="Hortic Res">
        <title>High-quality reference genome and annotation aids understanding of berry development for evergreen blueberry (Vaccinium darrowii).</title>
        <authorList>
            <person name="Yu J."/>
            <person name="Hulse-Kemp A.M."/>
            <person name="Babiker E."/>
            <person name="Staton M."/>
        </authorList>
    </citation>
    <scope>NUCLEOTIDE SEQUENCE [LARGE SCALE GENOMIC DNA]</scope>
    <source>
        <strain evidence="2">cv. NJ 8807/NJ 8810</strain>
        <tissue evidence="1">Young leaf</tissue>
    </source>
</reference>
<evidence type="ECO:0000313" key="1">
    <source>
        <dbReference type="EMBL" id="KAH7863120.1"/>
    </source>
</evidence>
<dbReference type="EMBL" id="CM037162">
    <property type="protein sequence ID" value="KAH7863120.1"/>
    <property type="molecule type" value="Genomic_DNA"/>
</dbReference>
<name>A0ACB7ZBB1_9ERIC</name>